<name>A0ABW4KXX8_9MICO</name>
<dbReference type="PANTHER" id="PTHR22604">
    <property type="entry name" value="OXIDOREDUCTASES"/>
    <property type="match status" value="1"/>
</dbReference>
<dbReference type="InterPro" id="IPR055170">
    <property type="entry name" value="GFO_IDH_MocA-like_dom"/>
</dbReference>
<evidence type="ECO:0000313" key="6">
    <source>
        <dbReference type="EMBL" id="MFD1716268.1"/>
    </source>
</evidence>
<dbReference type="InterPro" id="IPR036291">
    <property type="entry name" value="NAD(P)-bd_dom_sf"/>
</dbReference>
<evidence type="ECO:0000313" key="7">
    <source>
        <dbReference type="Proteomes" id="UP001597277"/>
    </source>
</evidence>
<dbReference type="Pfam" id="PF01408">
    <property type="entry name" value="GFO_IDH_MocA"/>
    <property type="match status" value="1"/>
</dbReference>
<keyword evidence="2" id="KW-0560">Oxidoreductase</keyword>
<dbReference type="RefSeq" id="WP_388001719.1">
    <property type="nucleotide sequence ID" value="NZ_JBHUEE010000001.1"/>
</dbReference>
<evidence type="ECO:0000256" key="1">
    <source>
        <dbReference type="ARBA" id="ARBA00010928"/>
    </source>
</evidence>
<protein>
    <submittedName>
        <fullName evidence="6">Gfo/Idh/MocA family protein</fullName>
    </submittedName>
</protein>
<dbReference type="SUPFAM" id="SSF51735">
    <property type="entry name" value="NAD(P)-binding Rossmann-fold domains"/>
    <property type="match status" value="1"/>
</dbReference>
<sequence length="322" mass="35008">MASTVRVGILGAAGIAPRSIIGPARRTDDAEVAAVASRSQSRADEYAAAHGIPLSYGDYRRLLENESIDLVYVALPPSEHAQWVIAALEAGKDVLCEKPFAMNEGEVADVLAISERTGCRAIEAFHDEYHPLWSRTREIAAMLGRVRRVEGEFCVNNPFTPGAIRHEPSLGGGALMDLGCYPLHWVRSLMGEEPHVVSAAHVAGPAGADESITAELDFPSGATGRVDASMGNDSFDDFRRIDGERGSLMVQNVVFPTNGHRVVWTLDGVEYQETVGGRQTYDHQLECVVRALRTHEMLPTEGSDILGNMRAIDAIYRTAKVR</sequence>
<dbReference type="InterPro" id="IPR000683">
    <property type="entry name" value="Gfo/Idh/MocA-like_OxRdtase_N"/>
</dbReference>
<evidence type="ECO:0000256" key="3">
    <source>
        <dbReference type="ARBA" id="ARBA00023027"/>
    </source>
</evidence>
<dbReference type="EMBL" id="JBHUEE010000001">
    <property type="protein sequence ID" value="MFD1716268.1"/>
    <property type="molecule type" value="Genomic_DNA"/>
</dbReference>
<keyword evidence="7" id="KW-1185">Reference proteome</keyword>
<dbReference type="Proteomes" id="UP001597277">
    <property type="component" value="Unassembled WGS sequence"/>
</dbReference>
<comment type="caution">
    <text evidence="6">The sequence shown here is derived from an EMBL/GenBank/DDBJ whole genome shotgun (WGS) entry which is preliminary data.</text>
</comment>
<gene>
    <name evidence="6" type="ORF">ACFSE6_00335</name>
</gene>
<organism evidence="6 7">
    <name type="scientific">Georgenia deserti</name>
    <dbReference type="NCBI Taxonomy" id="2093781"/>
    <lineage>
        <taxon>Bacteria</taxon>
        <taxon>Bacillati</taxon>
        <taxon>Actinomycetota</taxon>
        <taxon>Actinomycetes</taxon>
        <taxon>Micrococcales</taxon>
        <taxon>Bogoriellaceae</taxon>
        <taxon>Georgenia</taxon>
    </lineage>
</organism>
<accession>A0ABW4KXX8</accession>
<feature type="domain" description="Gfo/Idh/MocA-like oxidoreductase N-terminal" evidence="4">
    <location>
        <begin position="5"/>
        <end position="122"/>
    </location>
</feature>
<reference evidence="7" key="1">
    <citation type="journal article" date="2019" name="Int. J. Syst. Evol. Microbiol.">
        <title>The Global Catalogue of Microorganisms (GCM) 10K type strain sequencing project: providing services to taxonomists for standard genome sequencing and annotation.</title>
        <authorList>
            <consortium name="The Broad Institute Genomics Platform"/>
            <consortium name="The Broad Institute Genome Sequencing Center for Infectious Disease"/>
            <person name="Wu L."/>
            <person name="Ma J."/>
        </authorList>
    </citation>
    <scope>NUCLEOTIDE SEQUENCE [LARGE SCALE GENOMIC DNA]</scope>
    <source>
        <strain evidence="7">JCM 17130</strain>
    </source>
</reference>
<evidence type="ECO:0000259" key="4">
    <source>
        <dbReference type="Pfam" id="PF01408"/>
    </source>
</evidence>
<dbReference type="SUPFAM" id="SSF55347">
    <property type="entry name" value="Glyceraldehyde-3-phosphate dehydrogenase-like, C-terminal domain"/>
    <property type="match status" value="1"/>
</dbReference>
<evidence type="ECO:0000259" key="5">
    <source>
        <dbReference type="Pfam" id="PF22725"/>
    </source>
</evidence>
<dbReference type="Gene3D" id="3.40.50.720">
    <property type="entry name" value="NAD(P)-binding Rossmann-like Domain"/>
    <property type="match status" value="1"/>
</dbReference>
<dbReference type="PANTHER" id="PTHR22604:SF105">
    <property type="entry name" value="TRANS-1,2-DIHYDROBENZENE-1,2-DIOL DEHYDROGENASE"/>
    <property type="match status" value="1"/>
</dbReference>
<dbReference type="Gene3D" id="3.30.360.10">
    <property type="entry name" value="Dihydrodipicolinate Reductase, domain 2"/>
    <property type="match status" value="1"/>
</dbReference>
<evidence type="ECO:0000256" key="2">
    <source>
        <dbReference type="ARBA" id="ARBA00023002"/>
    </source>
</evidence>
<dbReference type="InterPro" id="IPR050984">
    <property type="entry name" value="Gfo/Idh/MocA_domain"/>
</dbReference>
<comment type="similarity">
    <text evidence="1">Belongs to the Gfo/Idh/MocA family.</text>
</comment>
<dbReference type="Pfam" id="PF22725">
    <property type="entry name" value="GFO_IDH_MocA_C3"/>
    <property type="match status" value="1"/>
</dbReference>
<feature type="domain" description="GFO/IDH/MocA-like oxidoreductase" evidence="5">
    <location>
        <begin position="143"/>
        <end position="248"/>
    </location>
</feature>
<proteinExistence type="inferred from homology"/>
<keyword evidence="3" id="KW-0520">NAD</keyword>